<gene>
    <name evidence="1" type="ORF">AVEN_155961_1</name>
</gene>
<reference evidence="1 2" key="1">
    <citation type="journal article" date="2019" name="Sci. Rep.">
        <title>Orb-weaving spider Araneus ventricosus genome elucidates the spidroin gene catalogue.</title>
        <authorList>
            <person name="Kono N."/>
            <person name="Nakamura H."/>
            <person name="Ohtoshi R."/>
            <person name="Moran D.A.P."/>
            <person name="Shinohara A."/>
            <person name="Yoshida Y."/>
            <person name="Fujiwara M."/>
            <person name="Mori M."/>
            <person name="Tomita M."/>
            <person name="Arakawa K."/>
        </authorList>
    </citation>
    <scope>NUCLEOTIDE SEQUENCE [LARGE SCALE GENOMIC DNA]</scope>
</reference>
<evidence type="ECO:0000313" key="2">
    <source>
        <dbReference type="Proteomes" id="UP000499080"/>
    </source>
</evidence>
<sequence length="126" mass="14412">MEPLPIRGGKQVLFAKLKNKLKDQLQWSVCLLHFNDLSFRHLFINLDGEKTGPKSFSGPIGTQFRKCEKLPVVNFKSVECEIPKIKRKILRKEQQYLLDISYAIKSGSSPEGLLFVNLVHFPIQDG</sequence>
<name>A0A4Y2GUN4_ARAVE</name>
<dbReference type="OrthoDB" id="6617942at2759"/>
<protein>
    <submittedName>
        <fullName evidence="1">Uncharacterized protein</fullName>
    </submittedName>
</protein>
<organism evidence="1 2">
    <name type="scientific">Araneus ventricosus</name>
    <name type="common">Orbweaver spider</name>
    <name type="synonym">Epeira ventricosa</name>
    <dbReference type="NCBI Taxonomy" id="182803"/>
    <lineage>
        <taxon>Eukaryota</taxon>
        <taxon>Metazoa</taxon>
        <taxon>Ecdysozoa</taxon>
        <taxon>Arthropoda</taxon>
        <taxon>Chelicerata</taxon>
        <taxon>Arachnida</taxon>
        <taxon>Araneae</taxon>
        <taxon>Araneomorphae</taxon>
        <taxon>Entelegynae</taxon>
        <taxon>Araneoidea</taxon>
        <taxon>Araneidae</taxon>
        <taxon>Araneus</taxon>
    </lineage>
</organism>
<evidence type="ECO:0000313" key="1">
    <source>
        <dbReference type="EMBL" id="GBM56621.1"/>
    </source>
</evidence>
<proteinExistence type="predicted"/>
<comment type="caution">
    <text evidence="1">The sequence shown here is derived from an EMBL/GenBank/DDBJ whole genome shotgun (WGS) entry which is preliminary data.</text>
</comment>
<accession>A0A4Y2GUN4</accession>
<dbReference type="AlphaFoldDB" id="A0A4Y2GUN4"/>
<dbReference type="EMBL" id="BGPR01001554">
    <property type="protein sequence ID" value="GBM56621.1"/>
    <property type="molecule type" value="Genomic_DNA"/>
</dbReference>
<dbReference type="Proteomes" id="UP000499080">
    <property type="component" value="Unassembled WGS sequence"/>
</dbReference>
<keyword evidence="2" id="KW-1185">Reference proteome</keyword>